<dbReference type="Pfam" id="PF00196">
    <property type="entry name" value="GerE"/>
    <property type="match status" value="1"/>
</dbReference>
<dbReference type="RefSeq" id="WP_045692911.1">
    <property type="nucleotide sequence ID" value="NZ_JZKH01000007.1"/>
</dbReference>
<dbReference type="CDD" id="cd06170">
    <property type="entry name" value="LuxR_C_like"/>
    <property type="match status" value="1"/>
</dbReference>
<evidence type="ECO:0000256" key="5">
    <source>
        <dbReference type="PROSITE-ProRule" id="PRU00169"/>
    </source>
</evidence>
<dbReference type="Proteomes" id="UP000033699">
    <property type="component" value="Unassembled WGS sequence"/>
</dbReference>
<evidence type="ECO:0000256" key="1">
    <source>
        <dbReference type="ARBA" id="ARBA00022553"/>
    </source>
</evidence>
<dbReference type="CDD" id="cd17535">
    <property type="entry name" value="REC_NarL-like"/>
    <property type="match status" value="1"/>
</dbReference>
<reference evidence="9 10" key="1">
    <citation type="submission" date="2015-02" db="EMBL/GenBank/DDBJ databases">
        <authorList>
            <person name="Ju K.-S."/>
            <person name="Doroghazi J.R."/>
            <person name="Metcalf W."/>
        </authorList>
    </citation>
    <scope>NUCLEOTIDE SEQUENCE [LARGE SCALE GENOMIC DNA]</scope>
    <source>
        <strain evidence="9 10">ATCC 31215</strain>
    </source>
</reference>
<name>A0A0F2TIA4_STRR3</name>
<dbReference type="Gene3D" id="3.40.50.2300">
    <property type="match status" value="1"/>
</dbReference>
<keyword evidence="1 5" id="KW-0597">Phosphoprotein</keyword>
<evidence type="ECO:0000259" key="8">
    <source>
        <dbReference type="PROSITE" id="PS50110"/>
    </source>
</evidence>
<dbReference type="GO" id="GO:0003677">
    <property type="term" value="F:DNA binding"/>
    <property type="evidence" value="ECO:0007669"/>
    <property type="project" value="UniProtKB-KW"/>
</dbReference>
<dbReference type="PROSITE" id="PS50043">
    <property type="entry name" value="HTH_LUXR_2"/>
    <property type="match status" value="1"/>
</dbReference>
<dbReference type="SUPFAM" id="SSF52172">
    <property type="entry name" value="CheY-like"/>
    <property type="match status" value="1"/>
</dbReference>
<dbReference type="EMBL" id="JZKH01000007">
    <property type="protein sequence ID" value="KJS62958.1"/>
    <property type="molecule type" value="Genomic_DNA"/>
</dbReference>
<keyword evidence="2" id="KW-0805">Transcription regulation</keyword>
<dbReference type="InterPro" id="IPR000792">
    <property type="entry name" value="Tscrpt_reg_LuxR_C"/>
</dbReference>
<dbReference type="AlphaFoldDB" id="A0A0F2TIA4"/>
<feature type="modified residue" description="4-aspartylphosphate" evidence="5">
    <location>
        <position position="55"/>
    </location>
</feature>
<dbReference type="SUPFAM" id="SSF46894">
    <property type="entry name" value="C-terminal effector domain of the bipartite response regulators"/>
    <property type="match status" value="1"/>
</dbReference>
<keyword evidence="10" id="KW-1185">Reference proteome</keyword>
<dbReference type="InterPro" id="IPR058245">
    <property type="entry name" value="NreC/VraR/RcsB-like_REC"/>
</dbReference>
<feature type="region of interest" description="Disordered" evidence="6">
    <location>
        <begin position="141"/>
        <end position="161"/>
    </location>
</feature>
<organism evidence="9 10">
    <name type="scientific">Streptomyces rubellomurinus (strain ATCC 31215)</name>
    <dbReference type="NCBI Taxonomy" id="359131"/>
    <lineage>
        <taxon>Bacteria</taxon>
        <taxon>Bacillati</taxon>
        <taxon>Actinomycetota</taxon>
        <taxon>Actinomycetes</taxon>
        <taxon>Kitasatosporales</taxon>
        <taxon>Streptomycetaceae</taxon>
        <taxon>Streptomyces</taxon>
    </lineage>
</organism>
<comment type="caution">
    <text evidence="9">The sequence shown here is derived from an EMBL/GenBank/DDBJ whole genome shotgun (WGS) entry which is preliminary data.</text>
</comment>
<dbReference type="InterPro" id="IPR001789">
    <property type="entry name" value="Sig_transdc_resp-reg_receiver"/>
</dbReference>
<dbReference type="PANTHER" id="PTHR43214">
    <property type="entry name" value="TWO-COMPONENT RESPONSE REGULATOR"/>
    <property type="match status" value="1"/>
</dbReference>
<dbReference type="GO" id="GO:0006355">
    <property type="term" value="P:regulation of DNA-templated transcription"/>
    <property type="evidence" value="ECO:0007669"/>
    <property type="project" value="InterPro"/>
</dbReference>
<keyword evidence="3" id="KW-0238">DNA-binding</keyword>
<dbReference type="SMART" id="SM00448">
    <property type="entry name" value="REC"/>
    <property type="match status" value="1"/>
</dbReference>
<dbReference type="PANTHER" id="PTHR43214:SF24">
    <property type="entry name" value="TRANSCRIPTIONAL REGULATORY PROTEIN NARL-RELATED"/>
    <property type="match status" value="1"/>
</dbReference>
<dbReference type="InterPro" id="IPR039420">
    <property type="entry name" value="WalR-like"/>
</dbReference>
<feature type="domain" description="HTH luxR-type" evidence="7">
    <location>
        <begin position="156"/>
        <end position="221"/>
    </location>
</feature>
<keyword evidence="4" id="KW-0804">Transcription</keyword>
<feature type="domain" description="Response regulatory" evidence="8">
    <location>
        <begin position="4"/>
        <end position="120"/>
    </location>
</feature>
<gene>
    <name evidence="9" type="ORF">VM95_05585</name>
</gene>
<evidence type="ECO:0000313" key="10">
    <source>
        <dbReference type="Proteomes" id="UP000033699"/>
    </source>
</evidence>
<dbReference type="PATRIC" id="fig|359131.3.peg.6200"/>
<dbReference type="GO" id="GO:0000160">
    <property type="term" value="P:phosphorelay signal transduction system"/>
    <property type="evidence" value="ECO:0007669"/>
    <property type="project" value="InterPro"/>
</dbReference>
<evidence type="ECO:0000259" key="7">
    <source>
        <dbReference type="PROSITE" id="PS50043"/>
    </source>
</evidence>
<dbReference type="PROSITE" id="PS50110">
    <property type="entry name" value="RESPONSE_REGULATORY"/>
    <property type="match status" value="1"/>
</dbReference>
<accession>A0A0F2TIA4</accession>
<dbReference type="PRINTS" id="PR00038">
    <property type="entry name" value="HTHLUXR"/>
</dbReference>
<sequence>MSVRVLLVDDQPLMLVGLGILIGDTDDLEVVGQAGDGREAVRLVRELRPDVVVMDIRMPGMDGIEATRQATAEPDPPKVLVLTTFDHDEYVYGALRAGASGFLLKSMALDAILEAIRVVAAGDALIAPSVTRRLIADFAGTSRPAAPEPDTEPAADPSPITGITDREREVLALVGQGLSNTEIAERLVISAATAKTHVARLFAKLEARNRVHLAIIAFETGLVPRSR</sequence>
<protein>
    <submittedName>
        <fullName evidence="9">LuxR family transcriptional regulator</fullName>
    </submittedName>
</protein>
<dbReference type="SMART" id="SM00421">
    <property type="entry name" value="HTH_LUXR"/>
    <property type="match status" value="1"/>
</dbReference>
<evidence type="ECO:0000256" key="3">
    <source>
        <dbReference type="ARBA" id="ARBA00023125"/>
    </source>
</evidence>
<evidence type="ECO:0000313" key="9">
    <source>
        <dbReference type="EMBL" id="KJS62958.1"/>
    </source>
</evidence>
<evidence type="ECO:0000256" key="2">
    <source>
        <dbReference type="ARBA" id="ARBA00023015"/>
    </source>
</evidence>
<dbReference type="Pfam" id="PF00072">
    <property type="entry name" value="Response_reg"/>
    <property type="match status" value="1"/>
</dbReference>
<dbReference type="InterPro" id="IPR016032">
    <property type="entry name" value="Sig_transdc_resp-reg_C-effctor"/>
</dbReference>
<evidence type="ECO:0000256" key="6">
    <source>
        <dbReference type="SAM" id="MobiDB-lite"/>
    </source>
</evidence>
<dbReference type="OrthoDB" id="9808843at2"/>
<proteinExistence type="predicted"/>
<dbReference type="InterPro" id="IPR011006">
    <property type="entry name" value="CheY-like_superfamily"/>
</dbReference>
<evidence type="ECO:0000256" key="4">
    <source>
        <dbReference type="ARBA" id="ARBA00023163"/>
    </source>
</evidence>